<dbReference type="Proteomes" id="UP000799423">
    <property type="component" value="Unassembled WGS sequence"/>
</dbReference>
<dbReference type="AlphaFoldDB" id="A0A6A7APU0"/>
<keyword evidence="2" id="KW-1185">Reference proteome</keyword>
<accession>A0A6A7APU0</accession>
<name>A0A6A7APU0_9PLEO</name>
<evidence type="ECO:0000313" key="2">
    <source>
        <dbReference type="Proteomes" id="UP000799423"/>
    </source>
</evidence>
<gene>
    <name evidence="1" type="ORF">T440DRAFT_284573</name>
</gene>
<protein>
    <submittedName>
        <fullName evidence="1">Uncharacterized protein</fullName>
    </submittedName>
</protein>
<sequence>MQPPNHPHTLQPYSTVTTHTLPYTTTTTTTISPPAPPTNWPPQHRYIKTLPAPHINAFFKQRRLDPQPATSHLKLTITLTRTFQTQKYITHYCALVHFHRPALQLHCRISQRTPCPALIADAAG</sequence>
<dbReference type="EMBL" id="MU006355">
    <property type="protein sequence ID" value="KAF2845083.1"/>
    <property type="molecule type" value="Genomic_DNA"/>
</dbReference>
<evidence type="ECO:0000313" key="1">
    <source>
        <dbReference type="EMBL" id="KAF2845083.1"/>
    </source>
</evidence>
<reference evidence="1" key="1">
    <citation type="submission" date="2020-01" db="EMBL/GenBank/DDBJ databases">
        <authorList>
            <consortium name="DOE Joint Genome Institute"/>
            <person name="Haridas S."/>
            <person name="Albert R."/>
            <person name="Binder M."/>
            <person name="Bloem J."/>
            <person name="Labutti K."/>
            <person name="Salamov A."/>
            <person name="Andreopoulos B."/>
            <person name="Baker S.E."/>
            <person name="Barry K."/>
            <person name="Bills G."/>
            <person name="Bluhm B.H."/>
            <person name="Cannon C."/>
            <person name="Castanera R."/>
            <person name="Culley D.E."/>
            <person name="Daum C."/>
            <person name="Ezra D."/>
            <person name="Gonzalez J.B."/>
            <person name="Henrissat B."/>
            <person name="Kuo A."/>
            <person name="Liang C."/>
            <person name="Lipzen A."/>
            <person name="Lutzoni F."/>
            <person name="Magnuson J."/>
            <person name="Mondo S."/>
            <person name="Nolan M."/>
            <person name="Ohm R."/>
            <person name="Pangilinan J."/>
            <person name="Park H.-J."/>
            <person name="Ramirez L."/>
            <person name="Alfaro M."/>
            <person name="Sun H."/>
            <person name="Tritt A."/>
            <person name="Yoshinaga Y."/>
            <person name="Zwiers L.-H."/>
            <person name="Turgeon B.G."/>
            <person name="Goodwin S.B."/>
            <person name="Spatafora J.W."/>
            <person name="Crous P.W."/>
            <person name="Grigoriev I.V."/>
        </authorList>
    </citation>
    <scope>NUCLEOTIDE SEQUENCE</scope>
    <source>
        <strain evidence="1">IPT5</strain>
    </source>
</reference>
<organism evidence="1 2">
    <name type="scientific">Plenodomus tracheiphilus IPT5</name>
    <dbReference type="NCBI Taxonomy" id="1408161"/>
    <lineage>
        <taxon>Eukaryota</taxon>
        <taxon>Fungi</taxon>
        <taxon>Dikarya</taxon>
        <taxon>Ascomycota</taxon>
        <taxon>Pezizomycotina</taxon>
        <taxon>Dothideomycetes</taxon>
        <taxon>Pleosporomycetidae</taxon>
        <taxon>Pleosporales</taxon>
        <taxon>Pleosporineae</taxon>
        <taxon>Leptosphaeriaceae</taxon>
        <taxon>Plenodomus</taxon>
    </lineage>
</organism>
<proteinExistence type="predicted"/>